<dbReference type="RefSeq" id="XP_002677666.1">
    <property type="nucleotide sequence ID" value="XM_002677620.1"/>
</dbReference>
<dbReference type="AlphaFoldDB" id="D2VDM3"/>
<evidence type="ECO:0000259" key="1">
    <source>
        <dbReference type="Pfam" id="PF25372"/>
    </source>
</evidence>
<dbReference type="PANTHER" id="PTHR12904">
    <property type="match status" value="1"/>
</dbReference>
<dbReference type="Pfam" id="PF13516">
    <property type="entry name" value="LRR_6"/>
    <property type="match status" value="2"/>
</dbReference>
<dbReference type="InterPro" id="IPR051341">
    <property type="entry name" value="Zyg-11_UBL_adapter"/>
</dbReference>
<dbReference type="KEGG" id="ngr:NAEGRDRAFT_66971"/>
<dbReference type="SMART" id="SM00368">
    <property type="entry name" value="LRR_RI"/>
    <property type="match status" value="3"/>
</dbReference>
<dbReference type="InterPro" id="IPR057207">
    <property type="entry name" value="FBXL15_LRR"/>
</dbReference>
<keyword evidence="3" id="KW-1185">Reference proteome</keyword>
<dbReference type="Pfam" id="PF25372">
    <property type="entry name" value="DUF7885"/>
    <property type="match status" value="1"/>
</dbReference>
<reference evidence="2 3" key="1">
    <citation type="journal article" date="2010" name="Cell">
        <title>The genome of Naegleria gruberi illuminates early eukaryotic versatility.</title>
        <authorList>
            <person name="Fritz-Laylin L.K."/>
            <person name="Prochnik S.E."/>
            <person name="Ginger M.L."/>
            <person name="Dacks J.B."/>
            <person name="Carpenter M.L."/>
            <person name="Field M.C."/>
            <person name="Kuo A."/>
            <person name="Paredez A."/>
            <person name="Chapman J."/>
            <person name="Pham J."/>
            <person name="Shu S."/>
            <person name="Neupane R."/>
            <person name="Cipriano M."/>
            <person name="Mancuso J."/>
            <person name="Tu H."/>
            <person name="Salamov A."/>
            <person name="Lindquist E."/>
            <person name="Shapiro H."/>
            <person name="Lucas S."/>
            <person name="Grigoriev I.V."/>
            <person name="Cande W.Z."/>
            <person name="Fulton C."/>
            <person name="Rokhsar D.S."/>
            <person name="Dawson S.C."/>
        </authorList>
    </citation>
    <scope>NUCLEOTIDE SEQUENCE [LARGE SCALE GENOMIC DNA]</scope>
    <source>
        <strain evidence="2 3">NEG-M</strain>
    </source>
</reference>
<dbReference type="PANTHER" id="PTHR12904:SF23">
    <property type="entry name" value="PROTEIN ZER-1 HOMOLOG"/>
    <property type="match status" value="1"/>
</dbReference>
<dbReference type="eggNOG" id="KOG1947">
    <property type="taxonomic scope" value="Eukaryota"/>
</dbReference>
<dbReference type="VEuPathDB" id="AmoebaDB:NAEGRDRAFT_66971"/>
<proteinExistence type="predicted"/>
<dbReference type="InParanoid" id="D2VDM3"/>
<protein>
    <submittedName>
        <fullName evidence="2">Predicted protein</fullName>
    </submittedName>
</protein>
<dbReference type="EMBL" id="GG738865">
    <property type="protein sequence ID" value="EFC44922.1"/>
    <property type="molecule type" value="Genomic_DNA"/>
</dbReference>
<dbReference type="GeneID" id="8849328"/>
<dbReference type="OrthoDB" id="10044893at2759"/>
<feature type="domain" description="F-box/LRR-repeat protein 15-like leucin rich repeat" evidence="1">
    <location>
        <begin position="99"/>
        <end position="199"/>
    </location>
</feature>
<dbReference type="SUPFAM" id="SSF52047">
    <property type="entry name" value="RNI-like"/>
    <property type="match status" value="1"/>
</dbReference>
<evidence type="ECO:0000313" key="3">
    <source>
        <dbReference type="Proteomes" id="UP000006671"/>
    </source>
</evidence>
<organism evidence="3">
    <name type="scientific">Naegleria gruberi</name>
    <name type="common">Amoeba</name>
    <dbReference type="NCBI Taxonomy" id="5762"/>
    <lineage>
        <taxon>Eukaryota</taxon>
        <taxon>Discoba</taxon>
        <taxon>Heterolobosea</taxon>
        <taxon>Tetramitia</taxon>
        <taxon>Eutetramitia</taxon>
        <taxon>Vahlkampfiidae</taxon>
        <taxon>Naegleria</taxon>
    </lineage>
</organism>
<sequence length="262" mass="28742">MICQLKQLNSLNIGYCSVEDIAPLGQLKDLTCLNINHIPIGLEGLKIIGENLQQLKSLDVTNCGITNEAAQYIRQLNNLESLTITFVFYQKCLKGVEALSEMKQLKSLNIGNSSDIGGPQGAKLISSLYNLTSLRMDGTMIEDEGARFISELKHLRFLDLTGNNISDEGAKSISGLKHVTDLDMARNDIGDEGAKAIATMNQLKRLILDNNKIGDDGAQYIGKLPQLRSLAVCGNRITPVSIQNLRMSFSPPFGFMAFNQSY</sequence>
<dbReference type="InterPro" id="IPR032675">
    <property type="entry name" value="LRR_dom_sf"/>
</dbReference>
<name>D2VDM3_NAEGR</name>
<evidence type="ECO:0000313" key="2">
    <source>
        <dbReference type="EMBL" id="EFC44922.1"/>
    </source>
</evidence>
<dbReference type="Gene3D" id="3.80.10.10">
    <property type="entry name" value="Ribonuclease Inhibitor"/>
    <property type="match status" value="2"/>
</dbReference>
<gene>
    <name evidence="2" type="ORF">NAEGRDRAFT_66971</name>
</gene>
<dbReference type="InterPro" id="IPR001611">
    <property type="entry name" value="Leu-rich_rpt"/>
</dbReference>
<dbReference type="Proteomes" id="UP000006671">
    <property type="component" value="Unassembled WGS sequence"/>
</dbReference>
<accession>D2VDM3</accession>